<organism evidence="2 3">
    <name type="scientific">Lysinibacillus sphaericus</name>
    <name type="common">Bacillus sphaericus</name>
    <dbReference type="NCBI Taxonomy" id="1421"/>
    <lineage>
        <taxon>Bacteria</taxon>
        <taxon>Bacillati</taxon>
        <taxon>Bacillota</taxon>
        <taxon>Bacilli</taxon>
        <taxon>Bacillales</taxon>
        <taxon>Bacillaceae</taxon>
        <taxon>Lysinibacillus</taxon>
    </lineage>
</organism>
<sequence length="112" mass="12472">MRKKDVLIMLVTLIVEGIITYLIASFFSIRFIEIMFFVGFAIAGGIFYFLSSGGPMARYNEVQVTAQTGIIHKSERFTTKKGPIFLASVLFCLIGLVFFLLLIAEIIPPSAK</sequence>
<evidence type="ECO:0000313" key="2">
    <source>
        <dbReference type="EMBL" id="POZ55476.1"/>
    </source>
</evidence>
<feature type="transmembrane region" description="Helical" evidence="1">
    <location>
        <begin position="84"/>
        <end position="107"/>
    </location>
</feature>
<dbReference type="AlphaFoldDB" id="A0A2S5CXH6"/>
<feature type="transmembrane region" description="Helical" evidence="1">
    <location>
        <begin position="31"/>
        <end position="50"/>
    </location>
</feature>
<dbReference type="EMBL" id="PGLV01000001">
    <property type="protein sequence ID" value="POZ55476.1"/>
    <property type="molecule type" value="Genomic_DNA"/>
</dbReference>
<evidence type="ECO:0008006" key="4">
    <source>
        <dbReference type="Google" id="ProtNLM"/>
    </source>
</evidence>
<reference evidence="2 3" key="1">
    <citation type="submission" date="2017-11" db="EMBL/GenBank/DDBJ databases">
        <title>Genome sequence of Lysinibacillus sphaericus, a lignin-degrading bacteria isolated from municipal solid waste soil.</title>
        <authorList>
            <person name="Persinoti G.F."/>
            <person name="Paixao D.A."/>
            <person name="Bugg T.D."/>
            <person name="Squina F.M."/>
        </authorList>
    </citation>
    <scope>NUCLEOTIDE SEQUENCE [LARGE SCALE GENOMIC DNA]</scope>
    <source>
        <strain evidence="2 3">A1</strain>
    </source>
</reference>
<comment type="caution">
    <text evidence="2">The sequence shown here is derived from an EMBL/GenBank/DDBJ whole genome shotgun (WGS) entry which is preliminary data.</text>
</comment>
<keyword evidence="1" id="KW-0472">Membrane</keyword>
<accession>A0A2S5CXH6</accession>
<feature type="transmembrane region" description="Helical" evidence="1">
    <location>
        <begin position="6"/>
        <end position="24"/>
    </location>
</feature>
<keyword evidence="1" id="KW-0812">Transmembrane</keyword>
<dbReference type="RefSeq" id="WP_069508656.1">
    <property type="nucleotide sequence ID" value="NZ_CP194323.1"/>
</dbReference>
<keyword evidence="3" id="KW-1185">Reference proteome</keyword>
<evidence type="ECO:0000313" key="3">
    <source>
        <dbReference type="Proteomes" id="UP000237319"/>
    </source>
</evidence>
<evidence type="ECO:0000256" key="1">
    <source>
        <dbReference type="SAM" id="Phobius"/>
    </source>
</evidence>
<name>A0A2S5CXH6_LYSSH</name>
<dbReference type="Proteomes" id="UP000237319">
    <property type="component" value="Unassembled WGS sequence"/>
</dbReference>
<proteinExistence type="predicted"/>
<gene>
    <name evidence="2" type="ORF">LYSIN_00259</name>
</gene>
<keyword evidence="1" id="KW-1133">Transmembrane helix</keyword>
<protein>
    <recommendedName>
        <fullName evidence="4">DUF3899 domain-containing protein</fullName>
    </recommendedName>
</protein>